<dbReference type="EMBL" id="CP115921">
    <property type="protein sequence ID" value="XCD17699.1"/>
    <property type="molecule type" value="Genomic_DNA"/>
</dbReference>
<accession>A0AAU8BMU1</accession>
<keyword evidence="1" id="KW-0732">Signal</keyword>
<dbReference type="AlphaFoldDB" id="A0AAU8BMU1"/>
<evidence type="ECO:0000313" key="2">
    <source>
        <dbReference type="EMBL" id="XCD17699.1"/>
    </source>
</evidence>
<name>A0AAU8BMU1_9VIBR</name>
<dbReference type="Pfam" id="PF11949">
    <property type="entry name" value="DUF3466"/>
    <property type="match status" value="1"/>
</dbReference>
<feature type="signal peptide" evidence="1">
    <location>
        <begin position="1"/>
        <end position="22"/>
    </location>
</feature>
<protein>
    <submittedName>
        <fullName evidence="2">DUF3466 family protein</fullName>
    </submittedName>
</protein>
<gene>
    <name evidence="2" type="ORF">PG915_20615</name>
</gene>
<sequence length="664" mass="72499">MSKVVHFPLVCTLLTYSFTSAAALYRVVEVDTSIATEANEYYSTAIAPSSSEWCFEDNCTDNQYSALGYSMNGMEGIPLDQEVAFGVDNHFYYLDYDDLYDYCDSELGYATCEAWASNRWYGDASTGIGGLENHQDAFYNASYTPLYHSFMEYDSPLDIDPDIPSGYEEMLFAVESTIDIKARTIDSAGHIIANSSSGYFDYDGYYVQPYGGRGLVFSDGKTTSLEPLANSALSFADYEGEQLMVEEMGSTIAFDSFTYPANGVDSQTYVVGSASVATFDYSDTSKYYNSLDLSGCIELEHPILSSACQHFGFATQAFIWSLADDGKTRFPASSWATSYDNYNYASAQASIRAATIVERSDSHYLGLPVLVGFNSDLADDNLIMQAAVYLPTTTDDFSVEENAWTSVFISNAKLEYDDSYYYSNSVATDINSQLIVIGETKRLGSVPEGGAAANRMFIADAGQSTPSATYFSELSQSIFFVGAGGHANAINQHNEIVGEVDAENHTEIDGPQRRRRGYIFPYNGIGSDESRITLFNSRAWWLDDLTNGGSYSDLNNAYRIVTASDINDAGVISATAIKCASGYDSTDHFATCGNGIEAETVVAVKLIPIQGATSSDIQSRSENTATVTREGGSMTLMGIFLLLAFRVVRDGWRNLIDGTPSLTL</sequence>
<organism evidence="2">
    <name type="scientific">Vibrio chaetopteri</name>
    <dbReference type="NCBI Taxonomy" id="3016528"/>
    <lineage>
        <taxon>Bacteria</taxon>
        <taxon>Pseudomonadati</taxon>
        <taxon>Pseudomonadota</taxon>
        <taxon>Gammaproteobacteria</taxon>
        <taxon>Vibrionales</taxon>
        <taxon>Vibrionaceae</taxon>
        <taxon>Vibrio</taxon>
    </lineage>
</organism>
<feature type="chain" id="PRO_5043336134" evidence="1">
    <location>
        <begin position="23"/>
        <end position="664"/>
    </location>
</feature>
<dbReference type="KEGG" id="vck:PG915_20615"/>
<proteinExistence type="predicted"/>
<evidence type="ECO:0000256" key="1">
    <source>
        <dbReference type="SAM" id="SignalP"/>
    </source>
</evidence>
<reference evidence="2" key="1">
    <citation type="submission" date="2023-01" db="EMBL/GenBank/DDBJ databases">
        <title>Vibrio sp. CB1-14 genome sequencing.</title>
        <authorList>
            <person name="Otstavnykh N."/>
            <person name="Isaeva M."/>
            <person name="Meleshko D."/>
        </authorList>
    </citation>
    <scope>NUCLEOTIDE SEQUENCE</scope>
    <source>
        <strain evidence="2">CB1-14</strain>
    </source>
</reference>
<dbReference type="InterPro" id="IPR022562">
    <property type="entry name" value="DUF3466"/>
</dbReference>
<dbReference type="RefSeq" id="WP_353498878.1">
    <property type="nucleotide sequence ID" value="NZ_CP115921.1"/>
</dbReference>